<dbReference type="AlphaFoldDB" id="A0A0F9LYN5"/>
<proteinExistence type="predicted"/>
<accession>A0A0F9LYN5</accession>
<protein>
    <submittedName>
        <fullName evidence="1">Uncharacterized protein</fullName>
    </submittedName>
</protein>
<sequence>MAVFHGKTAKVSFSASVEAITGWSLAASADVAESTVMQSSGWWQGFEGGFFDATATVDGNGRTTRDTIAQIGAEAALQLYLDATNYFGFNAICTGITETASKDDIGKISYSFEMDDAAGMVYT</sequence>
<dbReference type="EMBL" id="LAZR01011352">
    <property type="protein sequence ID" value="KKM62172.1"/>
    <property type="molecule type" value="Genomic_DNA"/>
</dbReference>
<reference evidence="1" key="1">
    <citation type="journal article" date="2015" name="Nature">
        <title>Complex archaea that bridge the gap between prokaryotes and eukaryotes.</title>
        <authorList>
            <person name="Spang A."/>
            <person name="Saw J.H."/>
            <person name="Jorgensen S.L."/>
            <person name="Zaremba-Niedzwiedzka K."/>
            <person name="Martijn J."/>
            <person name="Lind A.E."/>
            <person name="van Eijk R."/>
            <person name="Schleper C."/>
            <person name="Guy L."/>
            <person name="Ettema T.J."/>
        </authorList>
    </citation>
    <scope>NUCLEOTIDE SEQUENCE</scope>
</reference>
<evidence type="ECO:0000313" key="1">
    <source>
        <dbReference type="EMBL" id="KKM62172.1"/>
    </source>
</evidence>
<organism evidence="1">
    <name type="scientific">marine sediment metagenome</name>
    <dbReference type="NCBI Taxonomy" id="412755"/>
    <lineage>
        <taxon>unclassified sequences</taxon>
        <taxon>metagenomes</taxon>
        <taxon>ecological metagenomes</taxon>
    </lineage>
</organism>
<name>A0A0F9LYN5_9ZZZZ</name>
<comment type="caution">
    <text evidence="1">The sequence shown here is derived from an EMBL/GenBank/DDBJ whole genome shotgun (WGS) entry which is preliminary data.</text>
</comment>
<gene>
    <name evidence="1" type="ORF">LCGC14_1524330</name>
</gene>